<comment type="subcellular location">
    <subcellularLocation>
        <location evidence="6">Cytoplasm</location>
    </subcellularLocation>
</comment>
<dbReference type="Pfam" id="PF01171">
    <property type="entry name" value="ATP_bind_3"/>
    <property type="match status" value="1"/>
</dbReference>
<evidence type="ECO:0000256" key="2">
    <source>
        <dbReference type="ARBA" id="ARBA00022694"/>
    </source>
</evidence>
<comment type="similarity">
    <text evidence="6">Belongs to the tRNA(Ile)-lysidine synthase family.</text>
</comment>
<evidence type="ECO:0000313" key="8">
    <source>
        <dbReference type="EMBL" id="KPN63243.1"/>
    </source>
</evidence>
<dbReference type="GO" id="GO:0032267">
    <property type="term" value="F:tRNA(Ile)-lysidine synthase activity"/>
    <property type="evidence" value="ECO:0007669"/>
    <property type="project" value="UniProtKB-EC"/>
</dbReference>
<keyword evidence="2 6" id="KW-0819">tRNA processing</keyword>
<dbReference type="AlphaFoldDB" id="A0A0N8IBJ0"/>
<dbReference type="GO" id="GO:0006400">
    <property type="term" value="P:tRNA modification"/>
    <property type="evidence" value="ECO:0007669"/>
    <property type="project" value="UniProtKB-UniRule"/>
</dbReference>
<dbReference type="GO" id="GO:0005737">
    <property type="term" value="C:cytoplasm"/>
    <property type="evidence" value="ECO:0007669"/>
    <property type="project" value="UniProtKB-SubCell"/>
</dbReference>
<keyword evidence="1 6" id="KW-0436">Ligase</keyword>
<keyword evidence="3 6" id="KW-0547">Nucleotide-binding</keyword>
<protein>
    <recommendedName>
        <fullName evidence="6">tRNA(Ile)-lysidine synthase</fullName>
        <ecNumber evidence="6">6.3.4.19</ecNumber>
    </recommendedName>
    <alternativeName>
        <fullName evidence="6">tRNA(Ile)-2-lysyl-cytidine synthase</fullName>
    </alternativeName>
    <alternativeName>
        <fullName evidence="6">tRNA(Ile)-lysidine synthetase</fullName>
    </alternativeName>
</protein>
<comment type="domain">
    <text evidence="6">The N-terminal region contains the highly conserved SGGXDS motif, predicted to be a P-loop motif involved in ATP binding.</text>
</comment>
<evidence type="ECO:0000256" key="4">
    <source>
        <dbReference type="ARBA" id="ARBA00022840"/>
    </source>
</evidence>
<comment type="function">
    <text evidence="6">Ligates lysine onto the cytidine present at position 34 of the AUA codon-specific tRNA(Ile) that contains the anticodon CAU, in an ATP-dependent manner. Cytidine is converted to lysidine, thus changing the amino acid specificity of the tRNA from methionine to isoleucine.</text>
</comment>
<feature type="domain" description="tRNA(Ile)-lysidine/2-thiocytidine synthase N-terminal" evidence="7">
    <location>
        <begin position="22"/>
        <end position="210"/>
    </location>
</feature>
<name>A0A0N8IBJ0_9RHOB</name>
<dbReference type="GO" id="GO:0005524">
    <property type="term" value="F:ATP binding"/>
    <property type="evidence" value="ECO:0007669"/>
    <property type="project" value="UniProtKB-UniRule"/>
</dbReference>
<gene>
    <name evidence="6" type="primary">tilS</name>
    <name evidence="8" type="ORF">AKJ29_11145</name>
</gene>
<dbReference type="NCBIfam" id="TIGR02432">
    <property type="entry name" value="lysidine_TilS_N"/>
    <property type="match status" value="1"/>
</dbReference>
<dbReference type="CDD" id="cd01992">
    <property type="entry name" value="TilS_N"/>
    <property type="match status" value="1"/>
</dbReference>
<comment type="caution">
    <text evidence="8">The sequence shown here is derived from an EMBL/GenBank/DDBJ whole genome shotgun (WGS) entry which is preliminary data.</text>
</comment>
<keyword evidence="9" id="KW-1185">Reference proteome</keyword>
<dbReference type="HAMAP" id="MF_01161">
    <property type="entry name" value="tRNA_Ile_lys_synt"/>
    <property type="match status" value="1"/>
</dbReference>
<evidence type="ECO:0000256" key="6">
    <source>
        <dbReference type="HAMAP-Rule" id="MF_01161"/>
    </source>
</evidence>
<dbReference type="InterPro" id="IPR012795">
    <property type="entry name" value="tRNA_Ile_lys_synt_N"/>
</dbReference>
<dbReference type="InterPro" id="IPR014729">
    <property type="entry name" value="Rossmann-like_a/b/a_fold"/>
</dbReference>
<evidence type="ECO:0000256" key="5">
    <source>
        <dbReference type="ARBA" id="ARBA00048539"/>
    </source>
</evidence>
<dbReference type="RefSeq" id="WP_055189405.1">
    <property type="nucleotide sequence ID" value="NZ_FPBS01000002.1"/>
</dbReference>
<evidence type="ECO:0000313" key="9">
    <source>
        <dbReference type="Proteomes" id="UP000050471"/>
    </source>
</evidence>
<dbReference type="Proteomes" id="UP000050471">
    <property type="component" value="Unassembled WGS sequence"/>
</dbReference>
<dbReference type="InterPro" id="IPR012094">
    <property type="entry name" value="tRNA_Ile_lys_synt"/>
</dbReference>
<accession>A0A0N8IBJ0</accession>
<comment type="catalytic activity">
    <reaction evidence="5 6">
        <text>cytidine(34) in tRNA(Ile2) + L-lysine + ATP = lysidine(34) in tRNA(Ile2) + AMP + diphosphate + H(+)</text>
        <dbReference type="Rhea" id="RHEA:43744"/>
        <dbReference type="Rhea" id="RHEA-COMP:10625"/>
        <dbReference type="Rhea" id="RHEA-COMP:10670"/>
        <dbReference type="ChEBI" id="CHEBI:15378"/>
        <dbReference type="ChEBI" id="CHEBI:30616"/>
        <dbReference type="ChEBI" id="CHEBI:32551"/>
        <dbReference type="ChEBI" id="CHEBI:33019"/>
        <dbReference type="ChEBI" id="CHEBI:82748"/>
        <dbReference type="ChEBI" id="CHEBI:83665"/>
        <dbReference type="ChEBI" id="CHEBI:456215"/>
        <dbReference type="EC" id="6.3.4.19"/>
    </reaction>
</comment>
<dbReference type="InterPro" id="IPR011063">
    <property type="entry name" value="TilS/TtcA_N"/>
</dbReference>
<dbReference type="STRING" id="154981.AKJ29_11145"/>
<dbReference type="PANTHER" id="PTHR43033">
    <property type="entry name" value="TRNA(ILE)-LYSIDINE SYNTHASE-RELATED"/>
    <property type="match status" value="1"/>
</dbReference>
<dbReference type="Gene3D" id="3.40.50.620">
    <property type="entry name" value="HUPs"/>
    <property type="match status" value="1"/>
</dbReference>
<sequence>MNRRVADFLTSRNGPDGPFLHLGVAVSGGSDSTALLLLCHDWARLTGAAITAFTVDHALRDGSADEAAAVARLCQRLGVDHEILTWRGLDGQGSDRQGWDGQGNLQNAARQARYHLLSKAARKAGCAAVALGHTKEDQAETFLMRLARGSGVDGLAAMRDDWSADGMRWLRPLLSDRRAALREMLEARGVSWSDDPSNDNPRFDRVKMRHAMRDLAELGLDVDRLVATAQGMTRARSALTRMAHDAACALCRVEAGDVVFDTEPFRELPEEIRLRLLAEAVRFVSSTPYRPRLEALLRSQEAAWDRQKTTLQGCLIHPHRSGLRITRELAAIADHSVAPGQLWDGRWRLASDQGGEIRALGEGISQVKHWRDAGLPRPTVMASPALWSNYRVIAAPLLDKPGVAGANCRILTAPSLTDFLASVLSH</sequence>
<dbReference type="PANTHER" id="PTHR43033:SF1">
    <property type="entry name" value="TRNA(ILE)-LYSIDINE SYNTHASE-RELATED"/>
    <property type="match status" value="1"/>
</dbReference>
<proteinExistence type="inferred from homology"/>
<reference evidence="8 9" key="1">
    <citation type="submission" date="2015-09" db="EMBL/GenBank/DDBJ databases">
        <title>Draft genome sequence of Aliiroseovarius crassostreae CV919-312TSm, the causative agent of Roseovarius Oyster Disease (formerly Juvenile Oyster Disease).</title>
        <authorList>
            <person name="Kessner L."/>
            <person name="Spinard E."/>
            <person name="Nelson D."/>
        </authorList>
    </citation>
    <scope>NUCLEOTIDE SEQUENCE [LARGE SCALE GENOMIC DNA]</scope>
    <source>
        <strain evidence="8 9">CV919-312</strain>
    </source>
</reference>
<evidence type="ECO:0000259" key="7">
    <source>
        <dbReference type="Pfam" id="PF01171"/>
    </source>
</evidence>
<evidence type="ECO:0000256" key="3">
    <source>
        <dbReference type="ARBA" id="ARBA00022741"/>
    </source>
</evidence>
<feature type="binding site" evidence="6">
    <location>
        <begin position="27"/>
        <end position="32"/>
    </location>
    <ligand>
        <name>ATP</name>
        <dbReference type="ChEBI" id="CHEBI:30616"/>
    </ligand>
</feature>
<evidence type="ECO:0000256" key="1">
    <source>
        <dbReference type="ARBA" id="ARBA00022598"/>
    </source>
</evidence>
<organism evidence="8 9">
    <name type="scientific">Aliiroseovarius crassostreae</name>
    <dbReference type="NCBI Taxonomy" id="154981"/>
    <lineage>
        <taxon>Bacteria</taxon>
        <taxon>Pseudomonadati</taxon>
        <taxon>Pseudomonadota</taxon>
        <taxon>Alphaproteobacteria</taxon>
        <taxon>Rhodobacterales</taxon>
        <taxon>Paracoccaceae</taxon>
        <taxon>Aliiroseovarius</taxon>
    </lineage>
</organism>
<keyword evidence="4 6" id="KW-0067">ATP-binding</keyword>
<dbReference type="SUPFAM" id="SSF52402">
    <property type="entry name" value="Adenine nucleotide alpha hydrolases-like"/>
    <property type="match status" value="1"/>
</dbReference>
<dbReference type="EMBL" id="LKBA01000006">
    <property type="protein sequence ID" value="KPN63243.1"/>
    <property type="molecule type" value="Genomic_DNA"/>
</dbReference>
<dbReference type="EC" id="6.3.4.19" evidence="6"/>
<keyword evidence="6" id="KW-0963">Cytoplasm</keyword>